<dbReference type="AlphaFoldDB" id="A0A9N9EER6"/>
<protein>
    <submittedName>
        <fullName evidence="1">1112_t:CDS:1</fullName>
    </submittedName>
</protein>
<reference evidence="1" key="1">
    <citation type="submission" date="2021-06" db="EMBL/GenBank/DDBJ databases">
        <authorList>
            <person name="Kallberg Y."/>
            <person name="Tangrot J."/>
            <person name="Rosling A."/>
        </authorList>
    </citation>
    <scope>NUCLEOTIDE SEQUENCE</scope>
    <source>
        <strain evidence="1">MT106</strain>
    </source>
</reference>
<evidence type="ECO:0000313" key="1">
    <source>
        <dbReference type="EMBL" id="CAG8675510.1"/>
    </source>
</evidence>
<dbReference type="Proteomes" id="UP000789831">
    <property type="component" value="Unassembled WGS sequence"/>
</dbReference>
<dbReference type="OrthoDB" id="1880067at2759"/>
<gene>
    <name evidence="1" type="ORF">AGERDE_LOCUS12445</name>
</gene>
<keyword evidence="2" id="KW-1185">Reference proteome</keyword>
<dbReference type="EMBL" id="CAJVPL010008764">
    <property type="protein sequence ID" value="CAG8675510.1"/>
    <property type="molecule type" value="Genomic_DNA"/>
</dbReference>
<organism evidence="1 2">
    <name type="scientific">Ambispora gerdemannii</name>
    <dbReference type="NCBI Taxonomy" id="144530"/>
    <lineage>
        <taxon>Eukaryota</taxon>
        <taxon>Fungi</taxon>
        <taxon>Fungi incertae sedis</taxon>
        <taxon>Mucoromycota</taxon>
        <taxon>Glomeromycotina</taxon>
        <taxon>Glomeromycetes</taxon>
        <taxon>Archaeosporales</taxon>
        <taxon>Ambisporaceae</taxon>
        <taxon>Ambispora</taxon>
    </lineage>
</organism>
<sequence length="176" mass="20132">MSQSQIPAIGNEFPIVKSFKKAVQQDVKAAGFTFSISSSKMSRVGKVNHTLFVTLQCIMRASQYKTKRANSHDAQKNALNENFNHNITVQLLQMLEKHQYVVHHTLSKDDHIQNLFFTYIKAARQMTICSEMLMVDTTYKTNLYKLFLINIVGISNIDNVKVLNTYQIAMAWIANK</sequence>
<evidence type="ECO:0000313" key="2">
    <source>
        <dbReference type="Proteomes" id="UP000789831"/>
    </source>
</evidence>
<accession>A0A9N9EER6</accession>
<proteinExistence type="predicted"/>
<comment type="caution">
    <text evidence="1">The sequence shown here is derived from an EMBL/GenBank/DDBJ whole genome shotgun (WGS) entry which is preliminary data.</text>
</comment>
<name>A0A9N9EER6_9GLOM</name>